<evidence type="ECO:0000256" key="2">
    <source>
        <dbReference type="ARBA" id="ARBA00023125"/>
    </source>
</evidence>
<dbReference type="GO" id="GO:0006310">
    <property type="term" value="P:DNA recombination"/>
    <property type="evidence" value="ECO:0007669"/>
    <property type="project" value="UniProtKB-KW"/>
</dbReference>
<dbReference type="PANTHER" id="PTHR30349">
    <property type="entry name" value="PHAGE INTEGRASE-RELATED"/>
    <property type="match status" value="1"/>
</dbReference>
<dbReference type="SUPFAM" id="SSF56349">
    <property type="entry name" value="DNA breaking-rejoining enzymes"/>
    <property type="match status" value="1"/>
</dbReference>
<dbReference type="InterPro" id="IPR002104">
    <property type="entry name" value="Integrase_catalytic"/>
</dbReference>
<gene>
    <name evidence="5" type="ordered locus">PCC7424_0145</name>
</gene>
<evidence type="ECO:0000256" key="3">
    <source>
        <dbReference type="ARBA" id="ARBA00023172"/>
    </source>
</evidence>
<feature type="domain" description="Tyr recombinase" evidence="4">
    <location>
        <begin position="181"/>
        <end position="363"/>
    </location>
</feature>
<dbReference type="AlphaFoldDB" id="B7K9D2"/>
<dbReference type="EMBL" id="CP001291">
    <property type="protein sequence ID" value="ACK68615.1"/>
    <property type="molecule type" value="Genomic_DNA"/>
</dbReference>
<accession>B7K9D2</accession>
<evidence type="ECO:0000313" key="5">
    <source>
        <dbReference type="EMBL" id="ACK68615.1"/>
    </source>
</evidence>
<dbReference type="InterPro" id="IPR010998">
    <property type="entry name" value="Integrase_recombinase_N"/>
</dbReference>
<dbReference type="InterPro" id="IPR013762">
    <property type="entry name" value="Integrase-like_cat_sf"/>
</dbReference>
<protein>
    <submittedName>
        <fullName evidence="5">Integrase family protein</fullName>
    </submittedName>
</protein>
<comment type="similarity">
    <text evidence="1">Belongs to the 'phage' integrase family.</text>
</comment>
<organism evidence="5 6">
    <name type="scientific">Gloeothece citriformis (strain PCC 7424)</name>
    <name type="common">Cyanothece sp. (strain PCC 7424)</name>
    <dbReference type="NCBI Taxonomy" id="65393"/>
    <lineage>
        <taxon>Bacteria</taxon>
        <taxon>Bacillati</taxon>
        <taxon>Cyanobacteriota</taxon>
        <taxon>Cyanophyceae</taxon>
        <taxon>Oscillatoriophycideae</taxon>
        <taxon>Chroococcales</taxon>
        <taxon>Aphanothecaceae</taxon>
        <taxon>Gloeothece</taxon>
        <taxon>Gloeothece citriformis</taxon>
    </lineage>
</organism>
<evidence type="ECO:0000256" key="1">
    <source>
        <dbReference type="ARBA" id="ARBA00008857"/>
    </source>
</evidence>
<sequence>MKKITPINNNGNILIRFSYQGKRYAFAPIKEGKYLNSWDLKRADAVCTQIMIDIELNQFDCSLSRYKQTGDTILLDKNPELKDLWKKYTDYKKPMLAPSTLDVDFKRRVEANLNKMPSTNLNDALIIRDWLLNNVSLKQSKKILIQLNACCNWAKKLNIISENPFAGMATDIKVTKKDEEEYINPFTAEERDRILEAFKSNSAYSHYYRLTAFLFYTGCRPCEALPLTWRDVSKDSICFNKSYVEGKNRSRLKTQKQRTIKINSQISSIIGHHNHPNDQLVFPSKNGGYIIWGNFVNRIWKKVLESLTEIEYRNPYQCRHTFITLALQKNVGLTDLARHCGNSPKMILSHYAGITRDFVMPDL</sequence>
<dbReference type="PROSITE" id="PS51898">
    <property type="entry name" value="TYR_RECOMBINASE"/>
    <property type="match status" value="1"/>
</dbReference>
<dbReference type="PANTHER" id="PTHR30349:SF41">
    <property type="entry name" value="INTEGRASE_RECOMBINASE PROTEIN MJ0367-RELATED"/>
    <property type="match status" value="1"/>
</dbReference>
<dbReference type="RefSeq" id="WP_012597565.1">
    <property type="nucleotide sequence ID" value="NC_011729.1"/>
</dbReference>
<keyword evidence="3" id="KW-0233">DNA recombination</keyword>
<dbReference type="InterPro" id="IPR011010">
    <property type="entry name" value="DNA_brk_join_enz"/>
</dbReference>
<dbReference type="InterPro" id="IPR050090">
    <property type="entry name" value="Tyrosine_recombinase_XerCD"/>
</dbReference>
<dbReference type="Gene3D" id="1.10.443.10">
    <property type="entry name" value="Intergrase catalytic core"/>
    <property type="match status" value="1"/>
</dbReference>
<dbReference type="eggNOG" id="COG0582">
    <property type="taxonomic scope" value="Bacteria"/>
</dbReference>
<dbReference type="OrthoDB" id="530235at2"/>
<dbReference type="HOGENOM" id="CLU_027562_8_0_3"/>
<evidence type="ECO:0000259" key="4">
    <source>
        <dbReference type="PROSITE" id="PS51898"/>
    </source>
</evidence>
<name>B7K9D2_GLOC7</name>
<dbReference type="KEGG" id="cyc:PCC7424_0145"/>
<dbReference type="Pfam" id="PF00589">
    <property type="entry name" value="Phage_integrase"/>
    <property type="match status" value="1"/>
</dbReference>
<keyword evidence="2" id="KW-0238">DNA-binding</keyword>
<keyword evidence="6" id="KW-1185">Reference proteome</keyword>
<dbReference type="GO" id="GO:0003677">
    <property type="term" value="F:DNA binding"/>
    <property type="evidence" value="ECO:0007669"/>
    <property type="project" value="UniProtKB-KW"/>
</dbReference>
<dbReference type="STRING" id="65393.PCC7424_0145"/>
<proteinExistence type="inferred from homology"/>
<evidence type="ECO:0000313" key="6">
    <source>
        <dbReference type="Proteomes" id="UP000002384"/>
    </source>
</evidence>
<reference evidence="6" key="1">
    <citation type="journal article" date="2011" name="MBio">
        <title>Novel metabolic attributes of the genus Cyanothece, comprising a group of unicellular nitrogen-fixing Cyanobacteria.</title>
        <authorList>
            <person name="Bandyopadhyay A."/>
            <person name="Elvitigala T."/>
            <person name="Welsh E."/>
            <person name="Stockel J."/>
            <person name="Liberton M."/>
            <person name="Min H."/>
            <person name="Sherman L.A."/>
            <person name="Pakrasi H.B."/>
        </authorList>
    </citation>
    <scope>NUCLEOTIDE SEQUENCE [LARGE SCALE GENOMIC DNA]</scope>
    <source>
        <strain evidence="6">PCC 7424</strain>
    </source>
</reference>
<dbReference type="GO" id="GO:0015074">
    <property type="term" value="P:DNA integration"/>
    <property type="evidence" value="ECO:0007669"/>
    <property type="project" value="InterPro"/>
</dbReference>
<dbReference type="Gene3D" id="1.10.150.130">
    <property type="match status" value="1"/>
</dbReference>
<dbReference type="Proteomes" id="UP000002384">
    <property type="component" value="Chromosome"/>
</dbReference>